<keyword evidence="2" id="KW-1185">Reference proteome</keyword>
<reference evidence="1" key="1">
    <citation type="journal article" date="2022" name="Int. J. Mol. Sci.">
        <title>Draft Genome of Tanacetum Coccineum: Genomic Comparison of Closely Related Tanacetum-Family Plants.</title>
        <authorList>
            <person name="Yamashiro T."/>
            <person name="Shiraishi A."/>
            <person name="Nakayama K."/>
            <person name="Satake H."/>
        </authorList>
    </citation>
    <scope>NUCLEOTIDE SEQUENCE</scope>
</reference>
<proteinExistence type="predicted"/>
<evidence type="ECO:0000313" key="2">
    <source>
        <dbReference type="Proteomes" id="UP001151760"/>
    </source>
</evidence>
<dbReference type="EMBL" id="BQNB010015266">
    <property type="protein sequence ID" value="GJT37967.1"/>
    <property type="molecule type" value="Genomic_DNA"/>
</dbReference>
<protein>
    <recommendedName>
        <fullName evidence="3">Reverse transcriptase zinc-binding domain-containing protein</fullName>
    </recommendedName>
</protein>
<gene>
    <name evidence="1" type="ORF">Tco_0937832</name>
</gene>
<organism evidence="1 2">
    <name type="scientific">Tanacetum coccineum</name>
    <dbReference type="NCBI Taxonomy" id="301880"/>
    <lineage>
        <taxon>Eukaryota</taxon>
        <taxon>Viridiplantae</taxon>
        <taxon>Streptophyta</taxon>
        <taxon>Embryophyta</taxon>
        <taxon>Tracheophyta</taxon>
        <taxon>Spermatophyta</taxon>
        <taxon>Magnoliopsida</taxon>
        <taxon>eudicotyledons</taxon>
        <taxon>Gunneridae</taxon>
        <taxon>Pentapetalae</taxon>
        <taxon>asterids</taxon>
        <taxon>campanulids</taxon>
        <taxon>Asterales</taxon>
        <taxon>Asteraceae</taxon>
        <taxon>Asteroideae</taxon>
        <taxon>Anthemideae</taxon>
        <taxon>Anthemidinae</taxon>
        <taxon>Tanacetum</taxon>
    </lineage>
</organism>
<evidence type="ECO:0008006" key="3">
    <source>
        <dbReference type="Google" id="ProtNLM"/>
    </source>
</evidence>
<evidence type="ECO:0000313" key="1">
    <source>
        <dbReference type="EMBL" id="GJT37967.1"/>
    </source>
</evidence>
<dbReference type="Proteomes" id="UP001151760">
    <property type="component" value="Unassembled WGS sequence"/>
</dbReference>
<sequence length="119" mass="14274">MEYGRLFVLEVWSMVMDGIGPVWEDIVSWIKPMATRRTFVSIVARLVIAATVYFVWQEQNFRLIKNQARTPMQQIHDIIVYNVRLKLLTFRFRKKQRVVKLLEAWNVSVKDYNRELILT</sequence>
<name>A0ABQ5DI02_9ASTR</name>
<accession>A0ABQ5DI02</accession>
<comment type="caution">
    <text evidence="1">The sequence shown here is derived from an EMBL/GenBank/DDBJ whole genome shotgun (WGS) entry which is preliminary data.</text>
</comment>
<reference evidence="1" key="2">
    <citation type="submission" date="2022-01" db="EMBL/GenBank/DDBJ databases">
        <authorList>
            <person name="Yamashiro T."/>
            <person name="Shiraishi A."/>
            <person name="Satake H."/>
            <person name="Nakayama K."/>
        </authorList>
    </citation>
    <scope>NUCLEOTIDE SEQUENCE</scope>
</reference>